<dbReference type="GO" id="GO:0006123">
    <property type="term" value="P:mitochondrial electron transport, cytochrome c to oxygen"/>
    <property type="evidence" value="ECO:0007669"/>
    <property type="project" value="InterPro"/>
</dbReference>
<organism evidence="7 8">
    <name type="scientific">Polypedilum vanderplanki</name>
    <name type="common">Sleeping chironomid midge</name>
    <dbReference type="NCBI Taxonomy" id="319348"/>
    <lineage>
        <taxon>Eukaryota</taxon>
        <taxon>Metazoa</taxon>
        <taxon>Ecdysozoa</taxon>
        <taxon>Arthropoda</taxon>
        <taxon>Hexapoda</taxon>
        <taxon>Insecta</taxon>
        <taxon>Pterygota</taxon>
        <taxon>Neoptera</taxon>
        <taxon>Endopterygota</taxon>
        <taxon>Diptera</taxon>
        <taxon>Nematocera</taxon>
        <taxon>Chironomoidea</taxon>
        <taxon>Chironomidae</taxon>
        <taxon>Chironominae</taxon>
        <taxon>Polypedilum</taxon>
        <taxon>Polypedilum</taxon>
    </lineage>
</organism>
<dbReference type="OrthoDB" id="5966508at2759"/>
<dbReference type="SUPFAM" id="SSF81419">
    <property type="entry name" value="Mitochondrial cytochrome c oxidase subunit VIIa"/>
    <property type="match status" value="1"/>
</dbReference>
<proteinExistence type="inferred from homology"/>
<keyword evidence="3" id="KW-0999">Mitochondrion inner membrane</keyword>
<protein>
    <submittedName>
        <fullName evidence="7">Uncharacterized protein</fullName>
    </submittedName>
</protein>
<name>A0A9J6BKF5_POLVA</name>
<dbReference type="GO" id="GO:0045277">
    <property type="term" value="C:respiratory chain complex IV"/>
    <property type="evidence" value="ECO:0007669"/>
    <property type="project" value="InterPro"/>
</dbReference>
<dbReference type="Proteomes" id="UP001107558">
    <property type="component" value="Chromosome 3"/>
</dbReference>
<reference evidence="7" key="1">
    <citation type="submission" date="2021-03" db="EMBL/GenBank/DDBJ databases">
        <title>Chromosome level genome of the anhydrobiotic midge Polypedilum vanderplanki.</title>
        <authorList>
            <person name="Yoshida Y."/>
            <person name="Kikawada T."/>
            <person name="Gusev O."/>
        </authorList>
    </citation>
    <scope>NUCLEOTIDE SEQUENCE</scope>
    <source>
        <strain evidence="7">NIAS01</strain>
        <tissue evidence="7">Whole body or cell culture</tissue>
    </source>
</reference>
<dbReference type="InterPro" id="IPR036539">
    <property type="entry name" value="Cyt_c_oxidase_su7a_sf"/>
</dbReference>
<comment type="subcellular location">
    <subcellularLocation>
        <location evidence="1">Mitochondrion inner membrane</location>
    </subcellularLocation>
</comment>
<sequence>MSLKSTLRVAANARQFSRSSVVLKDEIHPGYFRLKKIQEHFQKNDGLPVHLKGGPLDKVLYGITVVACIYGLGQFGKLIYDLGFAPPKKD</sequence>
<evidence type="ECO:0000256" key="2">
    <source>
        <dbReference type="ARBA" id="ARBA00009331"/>
    </source>
</evidence>
<gene>
    <name evidence="7" type="ORF">PVAND_000371</name>
</gene>
<dbReference type="CDD" id="cd00928">
    <property type="entry name" value="Cyt_c_Oxidase_VIIa"/>
    <property type="match status" value="1"/>
</dbReference>
<dbReference type="PANTHER" id="PTHR10510">
    <property type="entry name" value="CYTOCHROME C OXIDASE POLYPEPTIDE 7A"/>
    <property type="match status" value="1"/>
</dbReference>
<accession>A0A9J6BKF5</accession>
<evidence type="ECO:0000256" key="3">
    <source>
        <dbReference type="ARBA" id="ARBA00022792"/>
    </source>
</evidence>
<dbReference type="GO" id="GO:0097250">
    <property type="term" value="P:mitochondrial respirasome assembly"/>
    <property type="evidence" value="ECO:0007669"/>
    <property type="project" value="TreeGrafter"/>
</dbReference>
<evidence type="ECO:0000256" key="5">
    <source>
        <dbReference type="ARBA" id="ARBA00023128"/>
    </source>
</evidence>
<evidence type="ECO:0000256" key="1">
    <source>
        <dbReference type="ARBA" id="ARBA00004273"/>
    </source>
</evidence>
<dbReference type="EMBL" id="JADBJN010000003">
    <property type="protein sequence ID" value="KAG5670087.1"/>
    <property type="molecule type" value="Genomic_DNA"/>
</dbReference>
<keyword evidence="8" id="KW-1185">Reference proteome</keyword>
<dbReference type="GO" id="GO:0002082">
    <property type="term" value="P:regulation of oxidative phosphorylation"/>
    <property type="evidence" value="ECO:0007669"/>
    <property type="project" value="TreeGrafter"/>
</dbReference>
<keyword evidence="4" id="KW-0809">Transit peptide</keyword>
<dbReference type="InterPro" id="IPR003177">
    <property type="entry name" value="Cytc_oxidase_su7a_met"/>
</dbReference>
<dbReference type="FunFam" id="4.10.91.10:FF:000001">
    <property type="entry name" value="Cytochrome c oxidase subunit 7A1, mitochondrial"/>
    <property type="match status" value="1"/>
</dbReference>
<dbReference type="GO" id="GO:0005743">
    <property type="term" value="C:mitochondrial inner membrane"/>
    <property type="evidence" value="ECO:0007669"/>
    <property type="project" value="UniProtKB-SubCell"/>
</dbReference>
<evidence type="ECO:0000256" key="6">
    <source>
        <dbReference type="ARBA" id="ARBA00023136"/>
    </source>
</evidence>
<keyword evidence="6" id="KW-0472">Membrane</keyword>
<evidence type="ECO:0000313" key="7">
    <source>
        <dbReference type="EMBL" id="KAG5670087.1"/>
    </source>
</evidence>
<keyword evidence="5" id="KW-0496">Mitochondrion</keyword>
<comment type="caution">
    <text evidence="7">The sequence shown here is derived from an EMBL/GenBank/DDBJ whole genome shotgun (WGS) entry which is preliminary data.</text>
</comment>
<evidence type="ECO:0000256" key="4">
    <source>
        <dbReference type="ARBA" id="ARBA00022946"/>
    </source>
</evidence>
<dbReference type="Gene3D" id="4.10.91.10">
    <property type="entry name" value="Cytochrome c oxidase, subunit VIIa"/>
    <property type="match status" value="1"/>
</dbReference>
<evidence type="ECO:0000313" key="8">
    <source>
        <dbReference type="Proteomes" id="UP001107558"/>
    </source>
</evidence>
<comment type="similarity">
    <text evidence="2">Belongs to the cytochrome c oxidase VIIa family.</text>
</comment>
<dbReference type="AlphaFoldDB" id="A0A9J6BKF5"/>
<dbReference type="PANTHER" id="PTHR10510:SF11">
    <property type="entry name" value="CYTOCHROME C OXIDASE SUBUNIT 7A, MITOCHONDRIAL"/>
    <property type="match status" value="1"/>
</dbReference>